<dbReference type="Gene3D" id="2.40.170.20">
    <property type="entry name" value="TonB-dependent receptor, beta-barrel domain"/>
    <property type="match status" value="1"/>
</dbReference>
<dbReference type="PANTHER" id="PTHR30069:SF29">
    <property type="entry name" value="HEMOGLOBIN AND HEMOGLOBIN-HAPTOGLOBIN-BINDING PROTEIN 1-RELATED"/>
    <property type="match status" value="1"/>
</dbReference>
<reference evidence="14 15" key="1">
    <citation type="submission" date="2018-07" db="EMBL/GenBank/DDBJ databases">
        <title>Genomic Encyclopedia of Type Strains, Phase III (KMG-III): the genomes of soil and plant-associated and newly described type strains.</title>
        <authorList>
            <person name="Whitman W."/>
        </authorList>
    </citation>
    <scope>NUCLEOTIDE SEQUENCE [LARGE SCALE GENOMIC DNA]</scope>
    <source>
        <strain evidence="14 15">CECT 7958</strain>
    </source>
</reference>
<dbReference type="Gene3D" id="2.60.40.1120">
    <property type="entry name" value="Carboxypeptidase-like, regulatory domain"/>
    <property type="match status" value="1"/>
</dbReference>
<comment type="caution">
    <text evidence="14">The sequence shown here is derived from an EMBL/GenBank/DDBJ whole genome shotgun (WGS) entry which is preliminary data.</text>
</comment>
<evidence type="ECO:0000256" key="3">
    <source>
        <dbReference type="ARBA" id="ARBA00022452"/>
    </source>
</evidence>
<keyword evidence="15" id="KW-1185">Reference proteome</keyword>
<evidence type="ECO:0000256" key="10">
    <source>
        <dbReference type="PROSITE-ProRule" id="PRU01360"/>
    </source>
</evidence>
<dbReference type="GO" id="GO:0009279">
    <property type="term" value="C:cell outer membrane"/>
    <property type="evidence" value="ECO:0007669"/>
    <property type="project" value="UniProtKB-SubCell"/>
</dbReference>
<evidence type="ECO:0000256" key="1">
    <source>
        <dbReference type="ARBA" id="ARBA00004571"/>
    </source>
</evidence>
<dbReference type="GO" id="GO:0044718">
    <property type="term" value="P:siderophore transmembrane transport"/>
    <property type="evidence" value="ECO:0007669"/>
    <property type="project" value="TreeGrafter"/>
</dbReference>
<comment type="subcellular location">
    <subcellularLocation>
        <location evidence="1 10">Cell outer membrane</location>
        <topology evidence="1 10">Multi-pass membrane protein</topology>
    </subcellularLocation>
</comment>
<dbReference type="SUPFAM" id="SSF49464">
    <property type="entry name" value="Carboxypeptidase regulatory domain-like"/>
    <property type="match status" value="1"/>
</dbReference>
<keyword evidence="4 10" id="KW-0812">Transmembrane</keyword>
<evidence type="ECO:0000256" key="7">
    <source>
        <dbReference type="ARBA" id="ARBA00023136"/>
    </source>
</evidence>
<evidence type="ECO:0000256" key="2">
    <source>
        <dbReference type="ARBA" id="ARBA00022448"/>
    </source>
</evidence>
<evidence type="ECO:0000256" key="6">
    <source>
        <dbReference type="ARBA" id="ARBA00023077"/>
    </source>
</evidence>
<dbReference type="InterPro" id="IPR008969">
    <property type="entry name" value="CarboxyPept-like_regulatory"/>
</dbReference>
<comment type="similarity">
    <text evidence="10 11">Belongs to the TonB-dependent receptor family.</text>
</comment>
<dbReference type="OrthoDB" id="9795928at2"/>
<keyword evidence="9 10" id="KW-0998">Cell outer membrane</keyword>
<feature type="domain" description="TonB-dependent receptor plug" evidence="13">
    <location>
        <begin position="117"/>
        <end position="221"/>
    </location>
</feature>
<evidence type="ECO:0000259" key="13">
    <source>
        <dbReference type="Pfam" id="PF07715"/>
    </source>
</evidence>
<sequence length="801" mass="90507">MTRLIIGLVIAISSFSYSQNCSYIFLGELKDFHDGSPIESATIYQKENDKYAFSDLDGKFKIKNLCAGPLTLTISHANCETKTVSFNINSDTFKTILIEHHIEELKEVSVVAHVDKKETTTAQETVLKEQTLKKYAALSIGDALKEVAGVSSISTGSAIVKPMINGLHSSRLIMLNNNVRLQDQDWGIEHAPNIDVNVASQISVIKGAGALAYGGDAIGGVVVVNPERVFLEDTLFGKTTVTGQSNGRGYSLSTKLNKYTAKGWFAAVQGSLKQNGDFETPDYNLTNTGAKSKGFSFRGGKHNFESGFEIFYSYLNNEIGILKASHIGSIQDLVTAINSREPLVIEDFSYDINAPKQDVTHQLFKAMYYKRFTNFGKVNVQYDYQNNQRYEYDIRVGDDKYKPALDLELNTHTVMTDVILDAFSKTKVKFGLMGRYQNNFPDPDTGIRRLIPDYDKYDFGIYTTAEQRLNTNLTVDLGFRYDYNRIDAKKYYITSRWEERGYDEDFSDIIIDYIDSGTQLLANPVFNYHNFSASAGFQYLLNEHHGFIGNYSLSSRPPNASELFSDGLHHSAARIELGDLRLTKETSNRVSASYNYTSPPFKLTTEVFYNRIANFMYIEPTGIEQTIRGAFPVWSYLQTDAELYGIDLSADYHINEHFKFSNKSSYTVGTNIEDDKPLINIPGFKTLNTITYTNANWKQFSASLSSDWNFEQTRYPDNNFETYIAATEETVLVDVSTPPSAYQLLNLYSEVTLKTSAKTNLNIALSVNNLLDTKYRAYLNRLRYFADDLGRNVMLQLQFNY</sequence>
<keyword evidence="5" id="KW-0732">Signal</keyword>
<dbReference type="AlphaFoldDB" id="A0A368ZCQ3"/>
<dbReference type="PROSITE" id="PS52016">
    <property type="entry name" value="TONB_DEPENDENT_REC_3"/>
    <property type="match status" value="1"/>
</dbReference>
<evidence type="ECO:0000256" key="9">
    <source>
        <dbReference type="ARBA" id="ARBA00023237"/>
    </source>
</evidence>
<evidence type="ECO:0000313" key="15">
    <source>
        <dbReference type="Proteomes" id="UP000253436"/>
    </source>
</evidence>
<dbReference type="Proteomes" id="UP000253436">
    <property type="component" value="Unassembled WGS sequence"/>
</dbReference>
<dbReference type="Pfam" id="PF00593">
    <property type="entry name" value="TonB_dep_Rec_b-barrel"/>
    <property type="match status" value="1"/>
</dbReference>
<keyword evidence="7 10" id="KW-0472">Membrane</keyword>
<keyword evidence="6 11" id="KW-0798">TonB box</keyword>
<evidence type="ECO:0000256" key="8">
    <source>
        <dbReference type="ARBA" id="ARBA00023170"/>
    </source>
</evidence>
<dbReference type="EMBL" id="QPJO01000004">
    <property type="protein sequence ID" value="RCW90821.1"/>
    <property type="molecule type" value="Genomic_DNA"/>
</dbReference>
<dbReference type="Gene3D" id="2.170.130.10">
    <property type="entry name" value="TonB-dependent receptor, plug domain"/>
    <property type="match status" value="1"/>
</dbReference>
<dbReference type="InterPro" id="IPR036942">
    <property type="entry name" value="Beta-barrel_TonB_sf"/>
</dbReference>
<gene>
    <name evidence="14" type="ORF">DFQ08_104220</name>
</gene>
<keyword evidence="2 10" id="KW-0813">Transport</keyword>
<evidence type="ECO:0000256" key="11">
    <source>
        <dbReference type="RuleBase" id="RU003357"/>
    </source>
</evidence>
<evidence type="ECO:0000256" key="5">
    <source>
        <dbReference type="ARBA" id="ARBA00022729"/>
    </source>
</evidence>
<dbReference type="Pfam" id="PF07715">
    <property type="entry name" value="Plug"/>
    <property type="match status" value="1"/>
</dbReference>
<evidence type="ECO:0000313" key="14">
    <source>
        <dbReference type="EMBL" id="RCW90821.1"/>
    </source>
</evidence>
<accession>A0A368ZCQ3</accession>
<dbReference type="SUPFAM" id="SSF56935">
    <property type="entry name" value="Porins"/>
    <property type="match status" value="1"/>
</dbReference>
<dbReference type="RefSeq" id="WP_114310384.1">
    <property type="nucleotide sequence ID" value="NZ_QPJO01000004.1"/>
</dbReference>
<proteinExistence type="inferred from homology"/>
<evidence type="ECO:0000259" key="12">
    <source>
        <dbReference type="Pfam" id="PF00593"/>
    </source>
</evidence>
<feature type="domain" description="TonB-dependent receptor-like beta-barrel" evidence="12">
    <location>
        <begin position="329"/>
        <end position="770"/>
    </location>
</feature>
<protein>
    <submittedName>
        <fullName evidence="14">Iron complex outermembrane receptor protein</fullName>
    </submittedName>
</protein>
<dbReference type="InterPro" id="IPR037066">
    <property type="entry name" value="Plug_dom_sf"/>
</dbReference>
<keyword evidence="3 10" id="KW-1134">Transmembrane beta strand</keyword>
<dbReference type="InterPro" id="IPR012910">
    <property type="entry name" value="Plug_dom"/>
</dbReference>
<organism evidence="14 15">
    <name type="scientific">Winogradskyella arenosi</name>
    <dbReference type="NCBI Taxonomy" id="533325"/>
    <lineage>
        <taxon>Bacteria</taxon>
        <taxon>Pseudomonadati</taxon>
        <taxon>Bacteroidota</taxon>
        <taxon>Flavobacteriia</taxon>
        <taxon>Flavobacteriales</taxon>
        <taxon>Flavobacteriaceae</taxon>
        <taxon>Winogradskyella</taxon>
    </lineage>
</organism>
<dbReference type="PANTHER" id="PTHR30069">
    <property type="entry name" value="TONB-DEPENDENT OUTER MEMBRANE RECEPTOR"/>
    <property type="match status" value="1"/>
</dbReference>
<dbReference type="InterPro" id="IPR039426">
    <property type="entry name" value="TonB-dep_rcpt-like"/>
</dbReference>
<evidence type="ECO:0000256" key="4">
    <source>
        <dbReference type="ARBA" id="ARBA00022692"/>
    </source>
</evidence>
<dbReference type="InterPro" id="IPR000531">
    <property type="entry name" value="Beta-barrel_TonB"/>
</dbReference>
<keyword evidence="8 14" id="KW-0675">Receptor</keyword>
<name>A0A368ZCQ3_9FLAO</name>
<dbReference type="GO" id="GO:0015344">
    <property type="term" value="F:siderophore uptake transmembrane transporter activity"/>
    <property type="evidence" value="ECO:0007669"/>
    <property type="project" value="TreeGrafter"/>
</dbReference>
<dbReference type="Pfam" id="PF13715">
    <property type="entry name" value="CarbopepD_reg_2"/>
    <property type="match status" value="1"/>
</dbReference>